<dbReference type="EMBL" id="JASSZA010000396">
    <property type="protein sequence ID" value="KAK2081211.1"/>
    <property type="molecule type" value="Genomic_DNA"/>
</dbReference>
<evidence type="ECO:0000313" key="2">
    <source>
        <dbReference type="Proteomes" id="UP001266305"/>
    </source>
</evidence>
<sequence length="52" mass="6120">MLNNPEKIAEQISKDLAWLTSHMMALWTQFLDTVTLHSQVTPYLTQEHHTLR</sequence>
<accession>A0ABQ9T8Z3</accession>
<protein>
    <submittedName>
        <fullName evidence="1">Uncharacterized protein</fullName>
    </submittedName>
</protein>
<organism evidence="1 2">
    <name type="scientific">Saguinus oedipus</name>
    <name type="common">Cotton-top tamarin</name>
    <name type="synonym">Oedipomidas oedipus</name>
    <dbReference type="NCBI Taxonomy" id="9490"/>
    <lineage>
        <taxon>Eukaryota</taxon>
        <taxon>Metazoa</taxon>
        <taxon>Chordata</taxon>
        <taxon>Craniata</taxon>
        <taxon>Vertebrata</taxon>
        <taxon>Euteleostomi</taxon>
        <taxon>Mammalia</taxon>
        <taxon>Eutheria</taxon>
        <taxon>Euarchontoglires</taxon>
        <taxon>Primates</taxon>
        <taxon>Haplorrhini</taxon>
        <taxon>Platyrrhini</taxon>
        <taxon>Cebidae</taxon>
        <taxon>Callitrichinae</taxon>
        <taxon>Saguinus</taxon>
    </lineage>
</organism>
<dbReference type="Proteomes" id="UP001266305">
    <property type="component" value="Unassembled WGS sequence"/>
</dbReference>
<reference evidence="1 2" key="1">
    <citation type="submission" date="2023-05" db="EMBL/GenBank/DDBJ databases">
        <title>B98-5 Cell Line De Novo Hybrid Assembly: An Optical Mapping Approach.</title>
        <authorList>
            <person name="Kananen K."/>
            <person name="Auerbach J.A."/>
            <person name="Kautto E."/>
            <person name="Blachly J.S."/>
        </authorList>
    </citation>
    <scope>NUCLEOTIDE SEQUENCE [LARGE SCALE GENOMIC DNA]</scope>
    <source>
        <strain evidence="1">B95-8</strain>
        <tissue evidence="1">Cell line</tissue>
    </source>
</reference>
<comment type="caution">
    <text evidence="1">The sequence shown here is derived from an EMBL/GenBank/DDBJ whole genome shotgun (WGS) entry which is preliminary data.</text>
</comment>
<keyword evidence="2" id="KW-1185">Reference proteome</keyword>
<name>A0ABQ9T8Z3_SAGOE</name>
<evidence type="ECO:0000313" key="1">
    <source>
        <dbReference type="EMBL" id="KAK2081211.1"/>
    </source>
</evidence>
<feature type="non-terminal residue" evidence="1">
    <location>
        <position position="52"/>
    </location>
</feature>
<gene>
    <name evidence="1" type="ORF">P7K49_040912</name>
</gene>
<proteinExistence type="predicted"/>